<reference evidence="1 2" key="1">
    <citation type="submission" date="2024-11" db="EMBL/GenBank/DDBJ databases">
        <authorList>
            <person name="Heng Y.C."/>
            <person name="Lim A.C.H."/>
            <person name="Lee J.K.Y."/>
            <person name="Kittelmann S."/>
        </authorList>
    </citation>
    <scope>NUCLEOTIDE SEQUENCE [LARGE SCALE GENOMIC DNA]</scope>
    <source>
        <strain evidence="1 2">WILCCON 0185</strain>
    </source>
</reference>
<dbReference type="RefSeq" id="WP_406769564.1">
    <property type="nucleotide sequence ID" value="NZ_JBJHZZ010000004.1"/>
</dbReference>
<proteinExistence type="predicted"/>
<protein>
    <submittedName>
        <fullName evidence="1">Uncharacterized protein</fullName>
    </submittedName>
</protein>
<keyword evidence="2" id="KW-1185">Reference proteome</keyword>
<name>A0ABW8T3I7_9CLOT</name>
<accession>A0ABW8T3I7</accession>
<organism evidence="1 2">
    <name type="scientific">Candidatus Clostridium stratigraminis</name>
    <dbReference type="NCBI Taxonomy" id="3381661"/>
    <lineage>
        <taxon>Bacteria</taxon>
        <taxon>Bacillati</taxon>
        <taxon>Bacillota</taxon>
        <taxon>Clostridia</taxon>
        <taxon>Eubacteriales</taxon>
        <taxon>Clostridiaceae</taxon>
        <taxon>Clostridium</taxon>
    </lineage>
</organism>
<comment type="caution">
    <text evidence="1">The sequence shown here is derived from an EMBL/GenBank/DDBJ whole genome shotgun (WGS) entry which is preliminary data.</text>
</comment>
<dbReference type="PROSITE" id="PS51257">
    <property type="entry name" value="PROKAR_LIPOPROTEIN"/>
    <property type="match status" value="1"/>
</dbReference>
<evidence type="ECO:0000313" key="2">
    <source>
        <dbReference type="Proteomes" id="UP001623591"/>
    </source>
</evidence>
<evidence type="ECO:0000313" key="1">
    <source>
        <dbReference type="EMBL" id="MFL0247119.1"/>
    </source>
</evidence>
<dbReference type="Proteomes" id="UP001623591">
    <property type="component" value="Unassembled WGS sequence"/>
</dbReference>
<sequence length="172" mass="18983">MMYNFRRTLTVAISGLLILGLAGCSEKKSIMVTAVPKTVAETGNNIDADNKINLNNLNFTLPSNWVKRGNESEIFFDNENKQTVGGISVVGYYGDYGASLPNHSEILSTENIDSSLGKGKLFTLELSNPAASNNPKTWKEIHAIIPTNNDRAYDIWVNVKKDTLINILKSFQ</sequence>
<dbReference type="EMBL" id="JBJHZZ010000004">
    <property type="protein sequence ID" value="MFL0247119.1"/>
    <property type="molecule type" value="Genomic_DNA"/>
</dbReference>
<gene>
    <name evidence="1" type="ORF">ACJDUG_09050</name>
</gene>